<gene>
    <name evidence="3" type="ORF">ET495_02685</name>
</gene>
<dbReference type="InterPro" id="IPR052019">
    <property type="entry name" value="F420H2_bilvrd_red/Heme_oxyg"/>
</dbReference>
<feature type="domain" description="Pyridoxamine 5'-phosphate oxidase N-terminal" evidence="2">
    <location>
        <begin position="6"/>
        <end position="128"/>
    </location>
</feature>
<dbReference type="PANTHER" id="PTHR35176">
    <property type="entry name" value="HEME OXYGENASE HI_0854-RELATED"/>
    <property type="match status" value="1"/>
</dbReference>
<dbReference type="InterPro" id="IPR019920">
    <property type="entry name" value="F420-binding_dom_put"/>
</dbReference>
<reference evidence="3 4" key="1">
    <citation type="submission" date="2019-01" db="EMBL/GenBank/DDBJ databases">
        <title>Genome sequencing of strain 2JSPR-7.</title>
        <authorList>
            <person name="Heo J."/>
            <person name="Kim S.-J."/>
            <person name="Kim J.-S."/>
            <person name="Hong S.-B."/>
            <person name="Kwon S.-W."/>
        </authorList>
    </citation>
    <scope>NUCLEOTIDE SEQUENCE [LARGE SCALE GENOMIC DNA]</scope>
    <source>
        <strain evidence="3 4">2JSPR-7</strain>
    </source>
</reference>
<dbReference type="GO" id="GO:0070967">
    <property type="term" value="F:coenzyme F420 binding"/>
    <property type="evidence" value="ECO:0007669"/>
    <property type="project" value="TreeGrafter"/>
</dbReference>
<dbReference type="AlphaFoldDB" id="A0A4P6EM59"/>
<dbReference type="PANTHER" id="PTHR35176:SF1">
    <property type="entry name" value="F420H(2)-DEPENDENT BILIVERDIN REDUCTASE"/>
    <property type="match status" value="1"/>
</dbReference>
<keyword evidence="1" id="KW-0560">Oxidoreductase</keyword>
<dbReference type="NCBIfam" id="TIGR03618">
    <property type="entry name" value="Rv1155_F420"/>
    <property type="match status" value="1"/>
</dbReference>
<dbReference type="GO" id="GO:0016627">
    <property type="term" value="F:oxidoreductase activity, acting on the CH-CH group of donors"/>
    <property type="evidence" value="ECO:0007669"/>
    <property type="project" value="TreeGrafter"/>
</dbReference>
<accession>A0A4P6EM59</accession>
<dbReference type="InterPro" id="IPR011576">
    <property type="entry name" value="Pyridox_Oxase_N"/>
</dbReference>
<dbReference type="Proteomes" id="UP000291758">
    <property type="component" value="Chromosome"/>
</dbReference>
<organism evidence="3 4">
    <name type="scientific">Xylanimonas allomyrinae</name>
    <dbReference type="NCBI Taxonomy" id="2509459"/>
    <lineage>
        <taxon>Bacteria</taxon>
        <taxon>Bacillati</taxon>
        <taxon>Actinomycetota</taxon>
        <taxon>Actinomycetes</taxon>
        <taxon>Micrococcales</taxon>
        <taxon>Promicromonosporaceae</taxon>
        <taxon>Xylanimonas</taxon>
    </lineage>
</organism>
<dbReference type="RefSeq" id="WP_129202402.1">
    <property type="nucleotide sequence ID" value="NZ_CP035495.1"/>
</dbReference>
<protein>
    <submittedName>
        <fullName evidence="3">TIGR03618 family F420-dependent PPOX class oxidoreductase</fullName>
    </submittedName>
</protein>
<sequence length="134" mass="14532">MLRLNPEQLVFVTERHLATLTTLRADGSPHVTPVAFMWDAATGAAVMTTERGSAKAVNARRRDPSGRAPRAALCQVDGGRWLTIEGTIEAVDDEAAVADAVARHARRYHALEPDAARIVLRLTADRVLASDYMA</sequence>
<evidence type="ECO:0000259" key="2">
    <source>
        <dbReference type="Pfam" id="PF01243"/>
    </source>
</evidence>
<evidence type="ECO:0000313" key="4">
    <source>
        <dbReference type="Proteomes" id="UP000291758"/>
    </source>
</evidence>
<dbReference type="InterPro" id="IPR012349">
    <property type="entry name" value="Split_barrel_FMN-bd"/>
</dbReference>
<proteinExistence type="predicted"/>
<name>A0A4P6EM59_9MICO</name>
<dbReference type="SUPFAM" id="SSF50475">
    <property type="entry name" value="FMN-binding split barrel"/>
    <property type="match status" value="1"/>
</dbReference>
<keyword evidence="4" id="KW-1185">Reference proteome</keyword>
<dbReference type="Pfam" id="PF01243">
    <property type="entry name" value="PNPOx_N"/>
    <property type="match status" value="1"/>
</dbReference>
<evidence type="ECO:0000256" key="1">
    <source>
        <dbReference type="ARBA" id="ARBA00023002"/>
    </source>
</evidence>
<dbReference type="GO" id="GO:0005829">
    <property type="term" value="C:cytosol"/>
    <property type="evidence" value="ECO:0007669"/>
    <property type="project" value="TreeGrafter"/>
</dbReference>
<dbReference type="KEGG" id="xyl:ET495_02685"/>
<evidence type="ECO:0000313" key="3">
    <source>
        <dbReference type="EMBL" id="QAY62349.1"/>
    </source>
</evidence>
<dbReference type="OrthoDB" id="4551790at2"/>
<dbReference type="Gene3D" id="2.30.110.10">
    <property type="entry name" value="Electron Transport, Fmn-binding Protein, Chain A"/>
    <property type="match status" value="1"/>
</dbReference>
<dbReference type="EMBL" id="CP035495">
    <property type="protein sequence ID" value="QAY62349.1"/>
    <property type="molecule type" value="Genomic_DNA"/>
</dbReference>